<comment type="caution">
    <text evidence="1">The sequence shown here is derived from an EMBL/GenBank/DDBJ whole genome shotgun (WGS) entry which is preliminary data.</text>
</comment>
<dbReference type="Pfam" id="PF19151">
    <property type="entry name" value="Sublancin"/>
    <property type="match status" value="1"/>
</dbReference>
<keyword evidence="2" id="KW-1185">Reference proteome</keyword>
<gene>
    <name evidence="1" type="ORF">D7Z54_33545</name>
</gene>
<dbReference type="AlphaFoldDB" id="A0A3R9QMC4"/>
<dbReference type="EMBL" id="RBVX01000106">
    <property type="protein sequence ID" value="RSL29004.1"/>
    <property type="molecule type" value="Genomic_DNA"/>
</dbReference>
<protein>
    <submittedName>
        <fullName evidence="1">Sublancin family glycopeptide</fullName>
    </submittedName>
</protein>
<sequence length="57" mass="6034">MDNLYKELQIDEIEQFKGKGFGALQCTAIATQCSSGGAIGCGGGSTQACDTYERYCT</sequence>
<evidence type="ECO:0000313" key="1">
    <source>
        <dbReference type="EMBL" id="RSL29004.1"/>
    </source>
</evidence>
<organism evidence="1 2">
    <name type="scientific">Salibacterium salarium</name>
    <dbReference type="NCBI Taxonomy" id="284579"/>
    <lineage>
        <taxon>Bacteria</taxon>
        <taxon>Bacillati</taxon>
        <taxon>Bacillota</taxon>
        <taxon>Bacilli</taxon>
        <taxon>Bacillales</taxon>
        <taxon>Bacillaceae</taxon>
    </lineage>
</organism>
<name>A0A3R9QMC4_9BACI</name>
<evidence type="ECO:0000313" key="2">
    <source>
        <dbReference type="Proteomes" id="UP000275076"/>
    </source>
</evidence>
<dbReference type="InterPro" id="IPR026479">
    <property type="entry name" value="Glycopep_SunS"/>
</dbReference>
<reference evidence="1 2" key="1">
    <citation type="submission" date="2018-10" db="EMBL/GenBank/DDBJ databases">
        <title>Draft genome sequence of Bacillus salarius IM0101, isolated from a hypersaline soil in Inner Mongolia, China.</title>
        <authorList>
            <person name="Yamprayoonswat W."/>
            <person name="Boonvisut S."/>
            <person name="Jumpathong W."/>
            <person name="Sittihan S."/>
            <person name="Ruangsuj P."/>
            <person name="Wanthongcharoen S."/>
            <person name="Thongpramul N."/>
            <person name="Pimmason S."/>
            <person name="Yu B."/>
            <person name="Yasawong M."/>
        </authorList>
    </citation>
    <scope>NUCLEOTIDE SEQUENCE [LARGE SCALE GENOMIC DNA]</scope>
    <source>
        <strain evidence="1 2">IM0101</strain>
    </source>
</reference>
<proteinExistence type="predicted"/>
<dbReference type="RefSeq" id="WP_125563335.1">
    <property type="nucleotide sequence ID" value="NZ_RBVX01000106.1"/>
</dbReference>
<accession>A0A3R9QMC4</accession>
<dbReference type="Proteomes" id="UP000275076">
    <property type="component" value="Unassembled WGS sequence"/>
</dbReference>